<organism evidence="8 9">
    <name type="scientific">Halorubrum salipaludis</name>
    <dbReference type="NCBI Taxonomy" id="2032630"/>
    <lineage>
        <taxon>Archaea</taxon>
        <taxon>Methanobacteriati</taxon>
        <taxon>Methanobacteriota</taxon>
        <taxon>Stenosarchaea group</taxon>
        <taxon>Halobacteria</taxon>
        <taxon>Halobacteriales</taxon>
        <taxon>Haloferacaceae</taxon>
        <taxon>Halorubrum</taxon>
    </lineage>
</organism>
<dbReference type="Pfam" id="PF00389">
    <property type="entry name" value="2-Hacid_dh"/>
    <property type="match status" value="1"/>
</dbReference>
<dbReference type="PANTHER" id="PTHR42789:SF1">
    <property type="entry name" value="D-ISOMER SPECIFIC 2-HYDROXYACID DEHYDROGENASE FAMILY PROTEIN (AFU_ORTHOLOGUE AFUA_6G10090)"/>
    <property type="match status" value="1"/>
</dbReference>
<evidence type="ECO:0000256" key="2">
    <source>
        <dbReference type="ARBA" id="ARBA00022605"/>
    </source>
</evidence>
<feature type="domain" description="D-isomer specific 2-hydroxyacid dehydrogenase catalytic" evidence="6">
    <location>
        <begin position="26"/>
        <end position="315"/>
    </location>
</feature>
<dbReference type="InterPro" id="IPR050857">
    <property type="entry name" value="D-2-hydroxyacid_DH"/>
</dbReference>
<evidence type="ECO:0000256" key="5">
    <source>
        <dbReference type="RuleBase" id="RU003719"/>
    </source>
</evidence>
<dbReference type="InterPro" id="IPR006139">
    <property type="entry name" value="D-isomer_2_OHA_DH_cat_dom"/>
</dbReference>
<dbReference type="PANTHER" id="PTHR42789">
    <property type="entry name" value="D-ISOMER SPECIFIC 2-HYDROXYACID DEHYDROGENASE FAMILY PROTEIN (AFU_ORTHOLOGUE AFUA_6G10090)"/>
    <property type="match status" value="1"/>
</dbReference>
<comment type="similarity">
    <text evidence="1 5">Belongs to the D-isomer specific 2-hydroxyacid dehydrogenase family.</text>
</comment>
<sequence length="337" mass="35362">MTGGAPRALVDQDVKPRDVLEREVGDVLALEVGVEPTEEALIEALDGVEILFTTSRLPVTRRVLENADSLRLVAKIGTGIDTIDLDAAADEGVTVVYTPGMNALSVAEHALTLLLAVKRNVLIGQRALEAGKWRDEVPNASAVAGTSVGIVGFGNVGSRLAGLLDGFNVDVYAHDPYVHDIDTQVTGATLTDFETVLSEPDAVVVTAEHTPETRGMIDERALAAMDDDAVLVNTARGPIVDTGALVDALAAGTIGGAGLDVFETEPLPADSPLHDFENVVTTPHIAASSVRARSAIIETLVECAFAFLDGDTLPERFVAIDPRKGTRSDAAADPEEN</sequence>
<dbReference type="EMBL" id="NSKC01000001">
    <property type="protein sequence ID" value="PAU85096.1"/>
    <property type="molecule type" value="Genomic_DNA"/>
</dbReference>
<dbReference type="InterPro" id="IPR006140">
    <property type="entry name" value="D-isomer_DH_NAD-bd"/>
</dbReference>
<dbReference type="AlphaFoldDB" id="A0A2A2FI25"/>
<dbReference type="PROSITE" id="PS00065">
    <property type="entry name" value="D_2_HYDROXYACID_DH_1"/>
    <property type="match status" value="1"/>
</dbReference>
<evidence type="ECO:0000256" key="1">
    <source>
        <dbReference type="ARBA" id="ARBA00005854"/>
    </source>
</evidence>
<dbReference type="InterPro" id="IPR036291">
    <property type="entry name" value="NAD(P)-bd_dom_sf"/>
</dbReference>
<keyword evidence="4" id="KW-0520">NAD</keyword>
<dbReference type="Pfam" id="PF02826">
    <property type="entry name" value="2-Hacid_dh_C"/>
    <property type="match status" value="1"/>
</dbReference>
<evidence type="ECO:0000256" key="3">
    <source>
        <dbReference type="ARBA" id="ARBA00023002"/>
    </source>
</evidence>
<proteinExistence type="inferred from homology"/>
<feature type="domain" description="D-isomer specific 2-hydroxyacid dehydrogenase NAD-binding" evidence="7">
    <location>
        <begin position="111"/>
        <end position="286"/>
    </location>
</feature>
<evidence type="ECO:0000259" key="7">
    <source>
        <dbReference type="Pfam" id="PF02826"/>
    </source>
</evidence>
<evidence type="ECO:0000259" key="6">
    <source>
        <dbReference type="Pfam" id="PF00389"/>
    </source>
</evidence>
<dbReference type="Proteomes" id="UP000218083">
    <property type="component" value="Unassembled WGS sequence"/>
</dbReference>
<keyword evidence="9" id="KW-1185">Reference proteome</keyword>
<dbReference type="SUPFAM" id="SSF51735">
    <property type="entry name" value="NAD(P)-binding Rossmann-fold domains"/>
    <property type="match status" value="1"/>
</dbReference>
<accession>A0A2A2FI25</accession>
<dbReference type="SUPFAM" id="SSF52283">
    <property type="entry name" value="Formate/glycerate dehydrogenase catalytic domain-like"/>
    <property type="match status" value="1"/>
</dbReference>
<dbReference type="FunFam" id="3.40.50.720:FF:000203">
    <property type="entry name" value="D-3-phosphoglycerate dehydrogenase (SerA)"/>
    <property type="match status" value="1"/>
</dbReference>
<dbReference type="RefSeq" id="WP_095635221.1">
    <property type="nucleotide sequence ID" value="NZ_NSKC01000001.1"/>
</dbReference>
<protein>
    <submittedName>
        <fullName evidence="8">D-3-phosphoglycerate dehydrogenase</fullName>
    </submittedName>
</protein>
<name>A0A2A2FI25_9EURY</name>
<dbReference type="Gene3D" id="3.40.50.720">
    <property type="entry name" value="NAD(P)-binding Rossmann-like Domain"/>
    <property type="match status" value="2"/>
</dbReference>
<evidence type="ECO:0000313" key="8">
    <source>
        <dbReference type="EMBL" id="PAU85096.1"/>
    </source>
</evidence>
<keyword evidence="3 5" id="KW-0560">Oxidoreductase</keyword>
<evidence type="ECO:0000313" key="9">
    <source>
        <dbReference type="Proteomes" id="UP000218083"/>
    </source>
</evidence>
<gene>
    <name evidence="8" type="ORF">CK500_00015</name>
</gene>
<dbReference type="InterPro" id="IPR029752">
    <property type="entry name" value="D-isomer_DH_CS1"/>
</dbReference>
<dbReference type="GO" id="GO:0016616">
    <property type="term" value="F:oxidoreductase activity, acting on the CH-OH group of donors, NAD or NADP as acceptor"/>
    <property type="evidence" value="ECO:0007669"/>
    <property type="project" value="InterPro"/>
</dbReference>
<evidence type="ECO:0000256" key="4">
    <source>
        <dbReference type="ARBA" id="ARBA00023027"/>
    </source>
</evidence>
<comment type="caution">
    <text evidence="8">The sequence shown here is derived from an EMBL/GenBank/DDBJ whole genome shotgun (WGS) entry which is preliminary data.</text>
</comment>
<reference evidence="8 9" key="1">
    <citation type="submission" date="2017-08" db="EMBL/GenBank/DDBJ databases">
        <title>The strain WRN001 was isolated from Binhai saline alkaline soil, Tianjin, China.</title>
        <authorList>
            <person name="Liu D."/>
            <person name="Zhang G."/>
        </authorList>
    </citation>
    <scope>NUCLEOTIDE SEQUENCE [LARGE SCALE GENOMIC DNA]</scope>
    <source>
        <strain evidence="8 9">WN019</strain>
    </source>
</reference>
<dbReference type="GO" id="GO:0051287">
    <property type="term" value="F:NAD binding"/>
    <property type="evidence" value="ECO:0007669"/>
    <property type="project" value="InterPro"/>
</dbReference>
<dbReference type="GO" id="GO:0008652">
    <property type="term" value="P:amino acid biosynthetic process"/>
    <property type="evidence" value="ECO:0007669"/>
    <property type="project" value="UniProtKB-KW"/>
</dbReference>
<dbReference type="OrthoDB" id="34275at2157"/>
<keyword evidence="2" id="KW-0028">Amino-acid biosynthesis</keyword>